<gene>
    <name evidence="1" type="ORF">O4U47_21415</name>
</gene>
<organism evidence="1 2">
    <name type="scientific">Nocardiopsis suaedae</name>
    <dbReference type="NCBI Taxonomy" id="3018444"/>
    <lineage>
        <taxon>Bacteria</taxon>
        <taxon>Bacillati</taxon>
        <taxon>Actinomycetota</taxon>
        <taxon>Actinomycetes</taxon>
        <taxon>Streptosporangiales</taxon>
        <taxon>Nocardiopsidaceae</taxon>
        <taxon>Nocardiopsis</taxon>
    </lineage>
</organism>
<accession>A0ABT4TQW7</accession>
<protein>
    <submittedName>
        <fullName evidence="1">Uncharacterized protein</fullName>
    </submittedName>
</protein>
<sequence>MRRRRFLGRGGPVADEFQARIPSADADLCFHAYFRVVLDIVGVDAPERVRIGARVRRDVLRATAAAGRAFTLAERGVAEAELTCLLLDHDLFDHPRVRDFTAEVRLVGADGEAPCREGGGAVEEFLHGLAPAQRSAVLEDLAALMRRFDRPDLAERLVRPWSGRGRPGGD</sequence>
<reference evidence="1" key="1">
    <citation type="submission" date="2023-01" db="EMBL/GenBank/DDBJ databases">
        <title>Draft genome sequence of Nocardiopsis sp. LSu2-4 isolated from halophytes.</title>
        <authorList>
            <person name="Duangmal K."/>
            <person name="Chantavorakit T."/>
        </authorList>
    </citation>
    <scope>NUCLEOTIDE SEQUENCE</scope>
    <source>
        <strain evidence="1">LSu2-4</strain>
    </source>
</reference>
<evidence type="ECO:0000313" key="2">
    <source>
        <dbReference type="Proteomes" id="UP001165685"/>
    </source>
</evidence>
<keyword evidence="2" id="KW-1185">Reference proteome</keyword>
<comment type="caution">
    <text evidence="1">The sequence shown here is derived from an EMBL/GenBank/DDBJ whole genome shotgun (WGS) entry which is preliminary data.</text>
</comment>
<dbReference type="Proteomes" id="UP001165685">
    <property type="component" value="Unassembled WGS sequence"/>
</dbReference>
<proteinExistence type="predicted"/>
<dbReference type="RefSeq" id="WP_270679709.1">
    <property type="nucleotide sequence ID" value="NZ_JAQFWP010000046.1"/>
</dbReference>
<evidence type="ECO:0000313" key="1">
    <source>
        <dbReference type="EMBL" id="MDA2807078.1"/>
    </source>
</evidence>
<dbReference type="EMBL" id="JAQFWP010000046">
    <property type="protein sequence ID" value="MDA2807078.1"/>
    <property type="molecule type" value="Genomic_DNA"/>
</dbReference>
<name>A0ABT4TQW7_9ACTN</name>